<comment type="caution">
    <text evidence="1">The sequence shown here is derived from an EMBL/GenBank/DDBJ whole genome shotgun (WGS) entry which is preliminary data.</text>
</comment>
<dbReference type="AlphaFoldDB" id="A0A392M0Y8"/>
<reference evidence="1 2" key="1">
    <citation type="journal article" date="2018" name="Front. Plant Sci.">
        <title>Red Clover (Trifolium pratense) and Zigzag Clover (T. medium) - A Picture of Genomic Similarities and Differences.</title>
        <authorList>
            <person name="Dluhosova J."/>
            <person name="Istvanek J."/>
            <person name="Nedelnik J."/>
            <person name="Repkova J."/>
        </authorList>
    </citation>
    <scope>NUCLEOTIDE SEQUENCE [LARGE SCALE GENOMIC DNA]</scope>
    <source>
        <strain evidence="2">cv. 10/8</strain>
        <tissue evidence="1">Leaf</tissue>
    </source>
</reference>
<organism evidence="1 2">
    <name type="scientific">Trifolium medium</name>
    <dbReference type="NCBI Taxonomy" id="97028"/>
    <lineage>
        <taxon>Eukaryota</taxon>
        <taxon>Viridiplantae</taxon>
        <taxon>Streptophyta</taxon>
        <taxon>Embryophyta</taxon>
        <taxon>Tracheophyta</taxon>
        <taxon>Spermatophyta</taxon>
        <taxon>Magnoliopsida</taxon>
        <taxon>eudicotyledons</taxon>
        <taxon>Gunneridae</taxon>
        <taxon>Pentapetalae</taxon>
        <taxon>rosids</taxon>
        <taxon>fabids</taxon>
        <taxon>Fabales</taxon>
        <taxon>Fabaceae</taxon>
        <taxon>Papilionoideae</taxon>
        <taxon>50 kb inversion clade</taxon>
        <taxon>NPAAA clade</taxon>
        <taxon>Hologalegina</taxon>
        <taxon>IRL clade</taxon>
        <taxon>Trifolieae</taxon>
        <taxon>Trifolium</taxon>
    </lineage>
</organism>
<sequence length="322" mass="37028">MLLNPRNSFESYCRLLKLNIDDTEPLQYFLCEDNTCEIENSWSEQHGFVQEASTFIVSDDLIVMPNVVGISLNLLQKHGVTDLDAIDKQTVYISKKEAFDLLKLSLVSKTPLTDFMFKMEKFVANLHPRNRLEFWTGEVEKPSDESNSNEMIVKIVRRKSNEQILFVEAEEDFADFVFSFLTFPLGGVLHMLQGISFLNSIDSLYKSMTELSSDRCLKSPELKKDLTNPHIYKKFELRNQILPIAIYTDRNKPLTREFVDPKSSISGGYSKTPFTCMVTYDLVVTPMSSVNVISYLERKKVPLNDLEERYIWCEGGKAVHQA</sequence>
<dbReference type="Pfam" id="PF05056">
    <property type="entry name" value="DUF674"/>
    <property type="match status" value="2"/>
</dbReference>
<name>A0A392M0Y8_9FABA</name>
<accession>A0A392M0Y8</accession>
<dbReference type="EMBL" id="LXQA010001626">
    <property type="protein sequence ID" value="MCH80899.1"/>
    <property type="molecule type" value="Genomic_DNA"/>
</dbReference>
<protein>
    <submittedName>
        <fullName evidence="1">DUF674 family protein</fullName>
    </submittedName>
</protein>
<dbReference type="PANTHER" id="PTHR33103:SF27">
    <property type="entry name" value="OS04G0594700 PROTEIN"/>
    <property type="match status" value="1"/>
</dbReference>
<evidence type="ECO:0000313" key="1">
    <source>
        <dbReference type="EMBL" id="MCH80899.1"/>
    </source>
</evidence>
<dbReference type="PANTHER" id="PTHR33103">
    <property type="entry name" value="OS01G0153900 PROTEIN"/>
    <property type="match status" value="1"/>
</dbReference>
<dbReference type="InterPro" id="IPR007750">
    <property type="entry name" value="DUF674"/>
</dbReference>
<proteinExistence type="predicted"/>
<dbReference type="Proteomes" id="UP000265520">
    <property type="component" value="Unassembled WGS sequence"/>
</dbReference>
<keyword evidence="2" id="KW-1185">Reference proteome</keyword>
<gene>
    <name evidence="1" type="ORF">A2U01_0001675</name>
</gene>
<evidence type="ECO:0000313" key="2">
    <source>
        <dbReference type="Proteomes" id="UP000265520"/>
    </source>
</evidence>